<reference evidence="2" key="1">
    <citation type="submission" date="2020-02" db="EMBL/GenBank/DDBJ databases">
        <authorList>
            <person name="Meier V. D."/>
        </authorList>
    </citation>
    <scope>NUCLEOTIDE SEQUENCE</scope>
    <source>
        <strain evidence="2">AVDCRST_MAG19</strain>
    </source>
</reference>
<dbReference type="SUPFAM" id="SSF54593">
    <property type="entry name" value="Glyoxalase/Bleomycin resistance protein/Dihydroxybiphenyl dioxygenase"/>
    <property type="match status" value="1"/>
</dbReference>
<dbReference type="CDD" id="cd06587">
    <property type="entry name" value="VOC"/>
    <property type="match status" value="1"/>
</dbReference>
<proteinExistence type="predicted"/>
<gene>
    <name evidence="2" type="ORF">AVDCRST_MAG19-3879</name>
</gene>
<feature type="domain" description="VOC" evidence="1">
    <location>
        <begin position="16"/>
        <end position="127"/>
    </location>
</feature>
<dbReference type="Gene3D" id="3.10.180.10">
    <property type="entry name" value="2,3-Dihydroxybiphenyl 1,2-Dioxygenase, domain 1"/>
    <property type="match status" value="1"/>
</dbReference>
<accession>A0A6J4VII0</accession>
<evidence type="ECO:0000313" key="2">
    <source>
        <dbReference type="EMBL" id="CAA9580394.1"/>
    </source>
</evidence>
<protein>
    <recommendedName>
        <fullName evidence="1">VOC domain-containing protein</fullName>
    </recommendedName>
</protein>
<dbReference type="PANTHER" id="PTHR35908">
    <property type="entry name" value="HYPOTHETICAL FUSION PROTEIN"/>
    <property type="match status" value="1"/>
</dbReference>
<organism evidence="2">
    <name type="scientific">uncultured Thermomicrobiales bacterium</name>
    <dbReference type="NCBI Taxonomy" id="1645740"/>
    <lineage>
        <taxon>Bacteria</taxon>
        <taxon>Pseudomonadati</taxon>
        <taxon>Thermomicrobiota</taxon>
        <taxon>Thermomicrobia</taxon>
        <taxon>Thermomicrobiales</taxon>
        <taxon>environmental samples</taxon>
    </lineage>
</organism>
<dbReference type="AlphaFoldDB" id="A0A6J4VII0"/>
<dbReference type="Pfam" id="PF18029">
    <property type="entry name" value="Glyoxalase_6"/>
    <property type="match status" value="1"/>
</dbReference>
<dbReference type="InterPro" id="IPR037523">
    <property type="entry name" value="VOC_core"/>
</dbReference>
<dbReference type="EMBL" id="CADCWL010000216">
    <property type="protein sequence ID" value="CAA9580394.1"/>
    <property type="molecule type" value="Genomic_DNA"/>
</dbReference>
<dbReference type="PROSITE" id="PS51819">
    <property type="entry name" value="VOC"/>
    <property type="match status" value="1"/>
</dbReference>
<name>A0A6J4VII0_9BACT</name>
<dbReference type="PANTHER" id="PTHR35908:SF1">
    <property type="entry name" value="CONSERVED PROTEIN"/>
    <property type="match status" value="1"/>
</dbReference>
<sequence>MRGAVRRVREVRMGLFVGSTVVNTADLERAIAFWTAALGYTVRDADETFAVLTDPARRWSNLSLQHSDEPKRGRNRVHLDLYATDREGEVARLEGLGATRLPWQYEEGHDHVVMADLDGNEFCVVQSPFAQG</sequence>
<dbReference type="InterPro" id="IPR041581">
    <property type="entry name" value="Glyoxalase_6"/>
</dbReference>
<evidence type="ECO:0000259" key="1">
    <source>
        <dbReference type="PROSITE" id="PS51819"/>
    </source>
</evidence>
<dbReference type="InterPro" id="IPR029068">
    <property type="entry name" value="Glyas_Bleomycin-R_OHBP_Dase"/>
</dbReference>